<sequence length="32" mass="3861">MFNTIKSKAIYLATSTYFMKVRVRNQCTFAYY</sequence>
<proteinExistence type="predicted"/>
<organism evidence="1">
    <name type="scientific">Arundo donax</name>
    <name type="common">Giant reed</name>
    <name type="synonym">Donax arundinaceus</name>
    <dbReference type="NCBI Taxonomy" id="35708"/>
    <lineage>
        <taxon>Eukaryota</taxon>
        <taxon>Viridiplantae</taxon>
        <taxon>Streptophyta</taxon>
        <taxon>Embryophyta</taxon>
        <taxon>Tracheophyta</taxon>
        <taxon>Spermatophyta</taxon>
        <taxon>Magnoliopsida</taxon>
        <taxon>Liliopsida</taxon>
        <taxon>Poales</taxon>
        <taxon>Poaceae</taxon>
        <taxon>PACMAD clade</taxon>
        <taxon>Arundinoideae</taxon>
        <taxon>Arundineae</taxon>
        <taxon>Arundo</taxon>
    </lineage>
</organism>
<reference evidence="1" key="2">
    <citation type="journal article" date="2015" name="Data Brief">
        <title>Shoot transcriptome of the giant reed, Arundo donax.</title>
        <authorList>
            <person name="Barrero R.A."/>
            <person name="Guerrero F.D."/>
            <person name="Moolhuijzen P."/>
            <person name="Goolsby J.A."/>
            <person name="Tidwell J."/>
            <person name="Bellgard S.E."/>
            <person name="Bellgard M.I."/>
        </authorList>
    </citation>
    <scope>NUCLEOTIDE SEQUENCE</scope>
    <source>
        <tissue evidence="1">Shoot tissue taken approximately 20 cm above the soil surface</tissue>
    </source>
</reference>
<protein>
    <submittedName>
        <fullName evidence="1">Uncharacterized protein</fullName>
    </submittedName>
</protein>
<evidence type="ECO:0000313" key="1">
    <source>
        <dbReference type="EMBL" id="JAD64369.1"/>
    </source>
</evidence>
<name>A0A0A9BK58_ARUDO</name>
<dbReference type="AlphaFoldDB" id="A0A0A9BK58"/>
<accession>A0A0A9BK58</accession>
<dbReference type="EMBL" id="GBRH01233526">
    <property type="protein sequence ID" value="JAD64369.1"/>
    <property type="molecule type" value="Transcribed_RNA"/>
</dbReference>
<reference evidence="1" key="1">
    <citation type="submission" date="2014-09" db="EMBL/GenBank/DDBJ databases">
        <authorList>
            <person name="Magalhaes I.L.F."/>
            <person name="Oliveira U."/>
            <person name="Santos F.R."/>
            <person name="Vidigal T.H.D.A."/>
            <person name="Brescovit A.D."/>
            <person name="Santos A.J."/>
        </authorList>
    </citation>
    <scope>NUCLEOTIDE SEQUENCE</scope>
    <source>
        <tissue evidence="1">Shoot tissue taken approximately 20 cm above the soil surface</tissue>
    </source>
</reference>